<evidence type="ECO:0000313" key="2">
    <source>
        <dbReference type="Proteomes" id="UP000433471"/>
    </source>
</evidence>
<reference evidence="1 2" key="1">
    <citation type="submission" date="2019-11" db="EMBL/GenBank/DDBJ databases">
        <title>Characterization of a novel member of the family Ackermannviridae.</title>
        <authorList>
            <person name="Maina A.N."/>
            <person name="Mwaura F.B."/>
            <person name="Jumba M."/>
        </authorList>
    </citation>
    <scope>NUCLEOTIDE SEQUENCE [LARGE SCALE GENOMIC DNA]</scope>
</reference>
<name>A0A6B9J928_9CAUD</name>
<sequence>MENLDQQLVENIRKGIRAKGLYGFVKLVLQVAQEQRKEYKNNPDAIIHEDVKELSFCVNLMASKHPLRFYEEPFGE</sequence>
<proteinExistence type="predicted"/>
<accession>A0A6B9J928</accession>
<dbReference type="EMBL" id="MN718199">
    <property type="protein sequence ID" value="QGZ16043.1"/>
    <property type="molecule type" value="Genomic_DNA"/>
</dbReference>
<dbReference type="Proteomes" id="UP000433471">
    <property type="component" value="Segment"/>
</dbReference>
<keyword evidence="2" id="KW-1185">Reference proteome</keyword>
<protein>
    <submittedName>
        <fullName evidence="1">Uncharacterized protein</fullName>
    </submittedName>
</protein>
<gene>
    <name evidence="1" type="ORF">Kuja_0520</name>
</gene>
<evidence type="ECO:0000313" key="1">
    <source>
        <dbReference type="EMBL" id="QGZ16043.1"/>
    </source>
</evidence>
<organism evidence="1 2">
    <name type="scientific">Vibrio phage vB_VchM_Kuja</name>
    <dbReference type="NCBI Taxonomy" id="2686437"/>
    <lineage>
        <taxon>Viruses</taxon>
        <taxon>Duplodnaviria</taxon>
        <taxon>Heunggongvirae</taxon>
        <taxon>Uroviricota</taxon>
        <taxon>Caudoviricetes</taxon>
        <taxon>Pantevenvirales</taxon>
        <taxon>Ackermannviridae</taxon>
        <taxon>Kujavirus</taxon>
        <taxon>Kujavirus kuja</taxon>
    </lineage>
</organism>